<evidence type="ECO:0000256" key="11">
    <source>
        <dbReference type="PROSITE-ProRule" id="PRU00221"/>
    </source>
</evidence>
<dbReference type="PANTHER" id="PTHR44111">
    <property type="entry name" value="ELONGATOR COMPLEX PROTEIN 2"/>
    <property type="match status" value="1"/>
</dbReference>
<comment type="pathway">
    <text evidence="3">tRNA modification; 5-methoxycarbonylmethyl-2-thiouridine-tRNA biosynthesis.</text>
</comment>
<evidence type="ECO:0000256" key="4">
    <source>
        <dbReference type="ARBA" id="ARBA00005881"/>
    </source>
</evidence>
<evidence type="ECO:0000256" key="12">
    <source>
        <dbReference type="SAM" id="MobiDB-lite"/>
    </source>
</evidence>
<sequence>MVKAATEFISSACNRTAHALDWLGESLIAFGAGNFVALYNPADPKNRGIYTTLQGHSKRVNCAQFARDAAGLPVDILVSASADCTARVWAPIDTEQIQIAENRLWKCAAVLTGHSDPIIALATIDLRQQDLAVTVTAGTDGTLRVYEYSRQQLAKEEQGDIPQLTPVQTIDVGSRNALDVALSVLPAGTANNSGGSCAILLATGNTDNRVHLYARESSCNAQFAKSLSLSGHEDWVTTLAFLSFQPQSAVAAAACSQNATISHWQAGNVILASGSEDKYVRLWRIYLVNSSSNSSSMDSKHNDESMLLSAERSQDDDKKAAQAVLDALTDSLRTGASITDAAMGAMSESSLVQGGEVKGGSNLAVSQLSTRAHLITATVGESQNVYAVSLDSVLIGHDGWVHSVAWSQSQQSDGENGPLLVTASGDSSVMVWTPDRDAGVWSSVARLGEVGGAVLGFLGAAMDPAGTSICAHGYHGSFHMWRLKTKPLSAAGDNSASSATTWIPEPSPSGHFGSVQDVCWDPHGNYLLSVSTDQTARLYAPWIKLKQNESSTEQRIFKGWHEIARPQIHGYDMRNAAFISAFQYISGADEKVVRVFQATQQFVSSWRLLAGITDLPSSADSESKKLAVGASLPVLGLSNKAVEETQVQALLAAKAEGNKENLNDTYQVRQTHTDVVANATIARAQNAQREGADQNESPPLEEDLLRHTLWPEADKLYGHPYEIFSIATAYAGDWVATACKATSERFAGIRLYSTRTWQPPTVRRKPSDLVEPPDATTTVTTTAAPLLAHGLTITRLRFSPPTQTPSGIVSDRYILSVSRDRSWALYERTLADSGQLAQLDSADGIEVYDEPTGPYCLVHRQQKAHARIIWDSAWAPDGRFFATASRDKTVKLWSTPAADQNDLEERNTVNTASKKPIALAFPEAVTAIDFLPALILDGDSYQYVLAAALESGRMFVLVGSADACTGSSIPTAWKPAEVPRFETHVAMVQRLSWRPRPELGLQTTTRSWQLASGSDDQSVRIITVDF</sequence>
<dbReference type="SUPFAM" id="SSF50978">
    <property type="entry name" value="WD40 repeat-like"/>
    <property type="match status" value="2"/>
</dbReference>
<evidence type="ECO:0000256" key="2">
    <source>
        <dbReference type="ARBA" id="ARBA00004496"/>
    </source>
</evidence>
<organism evidence="13 14">
    <name type="scientific">Coemansia spiralis</name>
    <dbReference type="NCBI Taxonomy" id="417178"/>
    <lineage>
        <taxon>Eukaryota</taxon>
        <taxon>Fungi</taxon>
        <taxon>Fungi incertae sedis</taxon>
        <taxon>Zoopagomycota</taxon>
        <taxon>Kickxellomycotina</taxon>
        <taxon>Kickxellomycetes</taxon>
        <taxon>Kickxellales</taxon>
        <taxon>Kickxellaceae</taxon>
        <taxon>Coemansia</taxon>
    </lineage>
</organism>
<dbReference type="InterPro" id="IPR015943">
    <property type="entry name" value="WD40/YVTN_repeat-like_dom_sf"/>
</dbReference>
<comment type="subcellular location">
    <subcellularLocation>
        <location evidence="2">Cytoplasm</location>
    </subcellularLocation>
    <subcellularLocation>
        <location evidence="1">Nucleus</location>
    </subcellularLocation>
</comment>
<evidence type="ECO:0000256" key="7">
    <source>
        <dbReference type="ARBA" id="ARBA00022574"/>
    </source>
</evidence>
<dbReference type="Gene3D" id="2.130.10.10">
    <property type="entry name" value="YVTN repeat-like/Quinoprotein amine dehydrogenase"/>
    <property type="match status" value="4"/>
</dbReference>
<feature type="repeat" description="WD" evidence="11">
    <location>
        <begin position="394"/>
        <end position="432"/>
    </location>
</feature>
<evidence type="ECO:0000256" key="8">
    <source>
        <dbReference type="ARBA" id="ARBA00022694"/>
    </source>
</evidence>
<evidence type="ECO:0000256" key="1">
    <source>
        <dbReference type="ARBA" id="ARBA00004123"/>
    </source>
</evidence>
<dbReference type="GO" id="GO:0005737">
    <property type="term" value="C:cytoplasm"/>
    <property type="evidence" value="ECO:0007669"/>
    <property type="project" value="UniProtKB-SubCell"/>
</dbReference>
<feature type="repeat" description="WD" evidence="11">
    <location>
        <begin position="862"/>
        <end position="894"/>
    </location>
</feature>
<dbReference type="EMBL" id="JANBTW010000007">
    <property type="protein sequence ID" value="KAJ2680076.1"/>
    <property type="molecule type" value="Genomic_DNA"/>
</dbReference>
<dbReference type="PROSITE" id="PS50082">
    <property type="entry name" value="WD_REPEATS_2"/>
    <property type="match status" value="4"/>
</dbReference>
<dbReference type="GO" id="GO:0002098">
    <property type="term" value="P:tRNA wobble uridine modification"/>
    <property type="evidence" value="ECO:0007669"/>
    <property type="project" value="InterPro"/>
</dbReference>
<dbReference type="SMART" id="SM00320">
    <property type="entry name" value="WD40"/>
    <property type="match status" value="9"/>
</dbReference>
<evidence type="ECO:0000256" key="3">
    <source>
        <dbReference type="ARBA" id="ARBA00005043"/>
    </source>
</evidence>
<dbReference type="GO" id="GO:0005634">
    <property type="term" value="C:nucleus"/>
    <property type="evidence" value="ECO:0007669"/>
    <property type="project" value="UniProtKB-SubCell"/>
</dbReference>
<accession>A0A9W8L0I4</accession>
<dbReference type="GO" id="GO:0033588">
    <property type="term" value="C:elongator holoenzyme complex"/>
    <property type="evidence" value="ECO:0007669"/>
    <property type="project" value="InterPro"/>
</dbReference>
<dbReference type="Proteomes" id="UP001151518">
    <property type="component" value="Unassembled WGS sequence"/>
</dbReference>
<evidence type="ECO:0000256" key="5">
    <source>
        <dbReference type="ARBA" id="ARBA00020267"/>
    </source>
</evidence>
<comment type="caution">
    <text evidence="13">The sequence shown here is derived from an EMBL/GenBank/DDBJ whole genome shotgun (WGS) entry which is preliminary data.</text>
</comment>
<keyword evidence="8" id="KW-0819">tRNA processing</keyword>
<evidence type="ECO:0000256" key="6">
    <source>
        <dbReference type="ARBA" id="ARBA00022490"/>
    </source>
</evidence>
<dbReference type="InterPro" id="IPR037289">
    <property type="entry name" value="Elp2"/>
</dbReference>
<dbReference type="PROSITE" id="PS50294">
    <property type="entry name" value="WD_REPEATS_REGION"/>
    <property type="match status" value="1"/>
</dbReference>
<dbReference type="PANTHER" id="PTHR44111:SF1">
    <property type="entry name" value="ELONGATOR COMPLEX PROTEIN 2"/>
    <property type="match status" value="1"/>
</dbReference>
<comment type="similarity">
    <text evidence="4">Belongs to the WD repeat ELP2 family.</text>
</comment>
<dbReference type="InterPro" id="IPR036322">
    <property type="entry name" value="WD40_repeat_dom_sf"/>
</dbReference>
<reference evidence="13" key="1">
    <citation type="submission" date="2022-07" db="EMBL/GenBank/DDBJ databases">
        <title>Phylogenomic reconstructions and comparative analyses of Kickxellomycotina fungi.</title>
        <authorList>
            <person name="Reynolds N.K."/>
            <person name="Stajich J.E."/>
            <person name="Barry K."/>
            <person name="Grigoriev I.V."/>
            <person name="Crous P."/>
            <person name="Smith M.E."/>
        </authorList>
    </citation>
    <scope>NUCLEOTIDE SEQUENCE</scope>
    <source>
        <strain evidence="13">NRRL 3115</strain>
    </source>
</reference>
<evidence type="ECO:0000313" key="14">
    <source>
        <dbReference type="Proteomes" id="UP001151518"/>
    </source>
</evidence>
<feature type="repeat" description="WD" evidence="11">
    <location>
        <begin position="508"/>
        <end position="539"/>
    </location>
</feature>
<proteinExistence type="inferred from homology"/>
<keyword evidence="10" id="KW-0539">Nucleus</keyword>
<protein>
    <recommendedName>
        <fullName evidence="5">Elongator complex protein 2</fullName>
    </recommendedName>
</protein>
<dbReference type="OrthoDB" id="27911at2759"/>
<dbReference type="InterPro" id="IPR001680">
    <property type="entry name" value="WD40_rpt"/>
</dbReference>
<keyword evidence="6" id="KW-0963">Cytoplasm</keyword>
<evidence type="ECO:0000256" key="9">
    <source>
        <dbReference type="ARBA" id="ARBA00022737"/>
    </source>
</evidence>
<dbReference type="AlphaFoldDB" id="A0A9W8L0I4"/>
<feature type="repeat" description="WD" evidence="11">
    <location>
        <begin position="53"/>
        <end position="89"/>
    </location>
</feature>
<evidence type="ECO:0000256" key="10">
    <source>
        <dbReference type="ARBA" id="ARBA00023242"/>
    </source>
</evidence>
<name>A0A9W8L0I4_9FUNG</name>
<feature type="region of interest" description="Disordered" evidence="12">
    <location>
        <begin position="292"/>
        <end position="314"/>
    </location>
</feature>
<gene>
    <name evidence="13" type="primary">ELP2</name>
    <name evidence="13" type="ORF">GGI25_000965</name>
</gene>
<keyword evidence="9" id="KW-0677">Repeat</keyword>
<dbReference type="Pfam" id="PF00400">
    <property type="entry name" value="WD40"/>
    <property type="match status" value="5"/>
</dbReference>
<keyword evidence="7 11" id="KW-0853">WD repeat</keyword>
<evidence type="ECO:0000313" key="13">
    <source>
        <dbReference type="EMBL" id="KAJ2680076.1"/>
    </source>
</evidence>